<feature type="chain" id="PRO_5036123866" evidence="1">
    <location>
        <begin position="24"/>
        <end position="72"/>
    </location>
</feature>
<keyword evidence="1" id="KW-0732">Signal</keyword>
<dbReference type="Proteomes" id="UP000307169">
    <property type="component" value="Unassembled WGS sequence"/>
</dbReference>
<evidence type="ECO:0000313" key="5">
    <source>
        <dbReference type="Proteomes" id="UP000305647"/>
    </source>
</evidence>
<comment type="caution">
    <text evidence="4">The sequence shown here is derived from an EMBL/GenBank/DDBJ whole genome shotgun (WGS) entry which is preliminary data.</text>
</comment>
<feature type="signal peptide" evidence="1">
    <location>
        <begin position="1"/>
        <end position="23"/>
    </location>
</feature>
<proteinExistence type="predicted"/>
<evidence type="ECO:0000313" key="7">
    <source>
        <dbReference type="Proteomes" id="UP000310708"/>
    </source>
</evidence>
<dbReference type="Proteomes" id="UP000310708">
    <property type="component" value="Unassembled WGS sequence"/>
</dbReference>
<reference evidence="5 6" key="1">
    <citation type="submission" date="2019-03" db="EMBL/GenBank/DDBJ databases">
        <title>Sequencing 25 genomes of Wallemia mellicola.</title>
        <authorList>
            <person name="Gostincar C."/>
        </authorList>
    </citation>
    <scope>NUCLEOTIDE SEQUENCE [LARGE SCALE GENOMIC DNA]</scope>
    <source>
        <strain evidence="2 6">EXF-1262</strain>
        <strain evidence="4 7">EXF-757</strain>
        <strain evidence="3 5">EXF-8738</strain>
    </source>
</reference>
<evidence type="ECO:0000256" key="1">
    <source>
        <dbReference type="SAM" id="SignalP"/>
    </source>
</evidence>
<name>A0A4T0P8V5_9BASI</name>
<evidence type="ECO:0000313" key="2">
    <source>
        <dbReference type="EMBL" id="TIB95140.1"/>
    </source>
</evidence>
<dbReference type="EMBL" id="SPRO01000104">
    <property type="protein sequence ID" value="TIC22978.1"/>
    <property type="molecule type" value="Genomic_DNA"/>
</dbReference>
<organism evidence="4 7">
    <name type="scientific">Wallemia mellicola</name>
    <dbReference type="NCBI Taxonomy" id="1708541"/>
    <lineage>
        <taxon>Eukaryota</taxon>
        <taxon>Fungi</taxon>
        <taxon>Dikarya</taxon>
        <taxon>Basidiomycota</taxon>
        <taxon>Wallemiomycotina</taxon>
        <taxon>Wallemiomycetes</taxon>
        <taxon>Wallemiales</taxon>
        <taxon>Wallemiaceae</taxon>
        <taxon>Wallemia</taxon>
    </lineage>
</organism>
<accession>A0A4T0P8V5</accession>
<evidence type="ECO:0000313" key="4">
    <source>
        <dbReference type="EMBL" id="TIC61217.1"/>
    </source>
</evidence>
<gene>
    <name evidence="4" type="ORF">E3Q01_04412</name>
    <name evidence="3" type="ORF">E3Q10_04398</name>
    <name evidence="2" type="ORF">E3Q17_04384</name>
</gene>
<dbReference type="AlphaFoldDB" id="A0A4T0P8V5"/>
<evidence type="ECO:0000313" key="3">
    <source>
        <dbReference type="EMBL" id="TIC22978.1"/>
    </source>
</evidence>
<sequence length="72" mass="7731">MARLSFIILTCIVFGAMAYKTSADMVTLGGSGFVGGIFFIIDRCSRDNGGLTGDQCARAILIDLFFVELDKS</sequence>
<dbReference type="EMBL" id="SPRH01000107">
    <property type="protein sequence ID" value="TIB95140.1"/>
    <property type="molecule type" value="Genomic_DNA"/>
</dbReference>
<evidence type="ECO:0000313" key="6">
    <source>
        <dbReference type="Proteomes" id="UP000307169"/>
    </source>
</evidence>
<dbReference type="Proteomes" id="UP000305647">
    <property type="component" value="Unassembled WGS sequence"/>
</dbReference>
<protein>
    <submittedName>
        <fullName evidence="4">Uncharacterized protein</fullName>
    </submittedName>
</protein>
<dbReference type="EMBL" id="SPRX01000108">
    <property type="protein sequence ID" value="TIC61217.1"/>
    <property type="molecule type" value="Genomic_DNA"/>
</dbReference>